<dbReference type="EMBL" id="JAVRIC010000004">
    <property type="protein sequence ID" value="MDT0496533.1"/>
    <property type="molecule type" value="Genomic_DNA"/>
</dbReference>
<organism evidence="1 2">
    <name type="scientific">Banduia mediterranea</name>
    <dbReference type="NCBI Taxonomy" id="3075609"/>
    <lineage>
        <taxon>Bacteria</taxon>
        <taxon>Pseudomonadati</taxon>
        <taxon>Pseudomonadota</taxon>
        <taxon>Gammaproteobacteria</taxon>
        <taxon>Nevskiales</taxon>
        <taxon>Algiphilaceae</taxon>
        <taxon>Banduia</taxon>
    </lineage>
</organism>
<protein>
    <recommendedName>
        <fullName evidence="3">SD-repeat containing protein B domain-containing protein</fullName>
    </recommendedName>
</protein>
<dbReference type="Proteomes" id="UP001254608">
    <property type="component" value="Unassembled WGS sequence"/>
</dbReference>
<accession>A0ABU2WF84</accession>
<sequence>MNRWRASDTNGAGRIAGEAPGIVTIDGAPAAAMVRVHDRASGQVVAATQSSADGTYELTGLNSSRQYYVVALDLAAEHNAAIADGITPVES</sequence>
<evidence type="ECO:0000313" key="2">
    <source>
        <dbReference type="Proteomes" id="UP001254608"/>
    </source>
</evidence>
<dbReference type="RefSeq" id="WP_311363925.1">
    <property type="nucleotide sequence ID" value="NZ_JAVRIC010000004.1"/>
</dbReference>
<comment type="caution">
    <text evidence="1">The sequence shown here is derived from an EMBL/GenBank/DDBJ whole genome shotgun (WGS) entry which is preliminary data.</text>
</comment>
<evidence type="ECO:0008006" key="3">
    <source>
        <dbReference type="Google" id="ProtNLM"/>
    </source>
</evidence>
<dbReference type="SUPFAM" id="SSF117074">
    <property type="entry name" value="Hypothetical protein PA1324"/>
    <property type="match status" value="1"/>
</dbReference>
<name>A0ABU2WF84_9GAMM</name>
<reference evidence="1 2" key="1">
    <citation type="submission" date="2023-09" db="EMBL/GenBank/DDBJ databases">
        <authorList>
            <person name="Rey-Velasco X."/>
        </authorList>
    </citation>
    <scope>NUCLEOTIDE SEQUENCE [LARGE SCALE GENOMIC DNA]</scope>
    <source>
        <strain evidence="1 2">W345</strain>
    </source>
</reference>
<gene>
    <name evidence="1" type="ORF">RM530_04025</name>
</gene>
<proteinExistence type="predicted"/>
<keyword evidence="2" id="KW-1185">Reference proteome</keyword>
<evidence type="ECO:0000313" key="1">
    <source>
        <dbReference type="EMBL" id="MDT0496533.1"/>
    </source>
</evidence>